<evidence type="ECO:0000256" key="1">
    <source>
        <dbReference type="SAM" id="Coils"/>
    </source>
</evidence>
<keyword evidence="1" id="KW-0175">Coiled coil</keyword>
<dbReference type="EMBL" id="CAMPGE010000480">
    <property type="protein sequence ID" value="CAI2359227.1"/>
    <property type="molecule type" value="Genomic_DNA"/>
</dbReference>
<evidence type="ECO:0000313" key="3">
    <source>
        <dbReference type="Proteomes" id="UP001295684"/>
    </source>
</evidence>
<keyword evidence="3" id="KW-1185">Reference proteome</keyword>
<proteinExistence type="predicted"/>
<dbReference type="AlphaFoldDB" id="A0AAD1U2F7"/>
<gene>
    <name evidence="2" type="ORF">ECRASSUSDP1_LOCUS512</name>
</gene>
<name>A0AAD1U2F7_EUPCR</name>
<comment type="caution">
    <text evidence="2">The sequence shown here is derived from an EMBL/GenBank/DDBJ whole genome shotgun (WGS) entry which is preliminary data.</text>
</comment>
<evidence type="ECO:0000313" key="2">
    <source>
        <dbReference type="EMBL" id="CAI2359227.1"/>
    </source>
</evidence>
<sequence length="518" mass="60491">MRTRVKSTFSPNPKKNGCFREKNKLEAVQKRRVFVSPILTNTKSIQFNFTDAHTPKVKDSLQKLGSLCAMRPRSNLKCSKFKTTKNVGASQNKDRFRDRREVTSIDTINFNDFSDSKLATESESSQQFMEKNSLRLSKNISQVRRARFAATCVESSLDSTKFLIQDEKIRECQNEITSLKSMNKSLTEKNYSLQTKLLIENQHKSLYMALINKNMEEGNEKASISEILQILRDLERDDVKKTESIKIKEYEEKISSLEAEIESLKAKQEEKSSSQDKSQHIIDLNTILQEKLKSCLTKYKNTKCEVKKLNQANSKLKIEIEKLHNTISQRDETIEMKEAAISGSVREKELLTKRIKELEKQLYKFEDNDDVCNLNPYEMHERMRYFENMYELTNDKYIQSQKFTDKINSYLFRIGLSYEGLKKAAAKGKLEIERYSFKHNFTTKDYLSDRQRENRNSDASGFFIPRFDTLKSSEDSFTSISKLQTETDKILKKKFAKESRVKELREDYESKIPSGFKI</sequence>
<accession>A0AAD1U2F7</accession>
<protein>
    <submittedName>
        <fullName evidence="2">Uncharacterized protein</fullName>
    </submittedName>
</protein>
<dbReference type="Proteomes" id="UP001295684">
    <property type="component" value="Unassembled WGS sequence"/>
</dbReference>
<reference evidence="2" key="1">
    <citation type="submission" date="2023-07" db="EMBL/GenBank/DDBJ databases">
        <authorList>
            <consortium name="AG Swart"/>
            <person name="Singh M."/>
            <person name="Singh A."/>
            <person name="Seah K."/>
            <person name="Emmerich C."/>
        </authorList>
    </citation>
    <scope>NUCLEOTIDE SEQUENCE</scope>
    <source>
        <strain evidence="2">DP1</strain>
    </source>
</reference>
<organism evidence="2 3">
    <name type="scientific">Euplotes crassus</name>
    <dbReference type="NCBI Taxonomy" id="5936"/>
    <lineage>
        <taxon>Eukaryota</taxon>
        <taxon>Sar</taxon>
        <taxon>Alveolata</taxon>
        <taxon>Ciliophora</taxon>
        <taxon>Intramacronucleata</taxon>
        <taxon>Spirotrichea</taxon>
        <taxon>Hypotrichia</taxon>
        <taxon>Euplotida</taxon>
        <taxon>Euplotidae</taxon>
        <taxon>Moneuplotes</taxon>
    </lineage>
</organism>
<feature type="coiled-coil region" evidence="1">
    <location>
        <begin position="240"/>
        <end position="274"/>
    </location>
</feature>
<feature type="coiled-coil region" evidence="1">
    <location>
        <begin position="299"/>
        <end position="368"/>
    </location>
</feature>